<accession>A0A0C1FRB2</accession>
<evidence type="ECO:0000256" key="2">
    <source>
        <dbReference type="ARBA" id="ARBA00022603"/>
    </source>
</evidence>
<dbReference type="GO" id="GO:0008168">
    <property type="term" value="F:methyltransferase activity"/>
    <property type="evidence" value="ECO:0007669"/>
    <property type="project" value="UniProtKB-KW"/>
</dbReference>
<dbReference type="InterPro" id="IPR050723">
    <property type="entry name" value="CFA/CMAS"/>
</dbReference>
<gene>
    <name evidence="7" type="ORF">OC25_10305</name>
</gene>
<keyword evidence="2 7" id="KW-0489">Methyltransferase</keyword>
<protein>
    <submittedName>
        <fullName evidence="7">Methyltransferase</fullName>
    </submittedName>
</protein>
<keyword evidence="4" id="KW-0949">S-adenosyl-L-methionine</keyword>
<dbReference type="Pfam" id="PF13649">
    <property type="entry name" value="Methyltransf_25"/>
    <property type="match status" value="1"/>
</dbReference>
<dbReference type="GO" id="GO:0006629">
    <property type="term" value="P:lipid metabolic process"/>
    <property type="evidence" value="ECO:0007669"/>
    <property type="project" value="UniProtKB-KW"/>
</dbReference>
<feature type="domain" description="Methyltransferase" evidence="6">
    <location>
        <begin position="48"/>
        <end position="137"/>
    </location>
</feature>
<evidence type="ECO:0000259" key="6">
    <source>
        <dbReference type="Pfam" id="PF13649"/>
    </source>
</evidence>
<keyword evidence="5" id="KW-0443">Lipid metabolism</keyword>
<dbReference type="EMBL" id="JSYN01000010">
    <property type="protein sequence ID" value="KIA94303.1"/>
    <property type="molecule type" value="Genomic_DNA"/>
</dbReference>
<dbReference type="CDD" id="cd02440">
    <property type="entry name" value="AdoMet_MTases"/>
    <property type="match status" value="1"/>
</dbReference>
<keyword evidence="3 7" id="KW-0808">Transferase</keyword>
<keyword evidence="8" id="KW-1185">Reference proteome</keyword>
<organism evidence="7 8">
    <name type="scientific">Pedobacter kyungheensis</name>
    <dbReference type="NCBI Taxonomy" id="1069985"/>
    <lineage>
        <taxon>Bacteria</taxon>
        <taxon>Pseudomonadati</taxon>
        <taxon>Bacteroidota</taxon>
        <taxon>Sphingobacteriia</taxon>
        <taxon>Sphingobacteriales</taxon>
        <taxon>Sphingobacteriaceae</taxon>
        <taxon>Pedobacter</taxon>
    </lineage>
</organism>
<dbReference type="PANTHER" id="PTHR43667">
    <property type="entry name" value="CYCLOPROPANE-FATTY-ACYL-PHOSPHOLIPID SYNTHASE"/>
    <property type="match status" value="1"/>
</dbReference>
<dbReference type="GO" id="GO:0032259">
    <property type="term" value="P:methylation"/>
    <property type="evidence" value="ECO:0007669"/>
    <property type="project" value="UniProtKB-KW"/>
</dbReference>
<dbReference type="InterPro" id="IPR041698">
    <property type="entry name" value="Methyltransf_25"/>
</dbReference>
<evidence type="ECO:0000313" key="8">
    <source>
        <dbReference type="Proteomes" id="UP000031246"/>
    </source>
</evidence>
<evidence type="ECO:0000313" key="7">
    <source>
        <dbReference type="EMBL" id="KIA94303.1"/>
    </source>
</evidence>
<dbReference type="RefSeq" id="WP_039475299.1">
    <property type="nucleotide sequence ID" value="NZ_JSYN01000010.1"/>
</dbReference>
<name>A0A0C1FRB2_9SPHI</name>
<sequence length="203" mass="23272">MEKGERKNVYQVYNKIGDWFAENRYADSVERAYLDAIIEQLPPIASMLDVGCGNGKPILEYFITHNIRAVGIDGSEKMIELARNNFPDTRLMLLDMRQMQLGEKFDVIIAWHSFFHLPAEDQPAMFEVFRDHLKPDGFLLFTSGTERGEAWGMNGGENLFHASLATEEYRLLLESNHFVVLKHQVNDPDCGGANVWMAKYKPQ</sequence>
<comment type="similarity">
    <text evidence="1">Belongs to the CFA/CMAS family.</text>
</comment>
<dbReference type="Gene3D" id="3.40.50.150">
    <property type="entry name" value="Vaccinia Virus protein VP39"/>
    <property type="match status" value="1"/>
</dbReference>
<proteinExistence type="inferred from homology"/>
<comment type="caution">
    <text evidence="7">The sequence shown here is derived from an EMBL/GenBank/DDBJ whole genome shotgun (WGS) entry which is preliminary data.</text>
</comment>
<evidence type="ECO:0000256" key="4">
    <source>
        <dbReference type="ARBA" id="ARBA00022691"/>
    </source>
</evidence>
<dbReference type="AlphaFoldDB" id="A0A0C1FRB2"/>
<dbReference type="InterPro" id="IPR029063">
    <property type="entry name" value="SAM-dependent_MTases_sf"/>
</dbReference>
<dbReference type="PANTHER" id="PTHR43667:SF1">
    <property type="entry name" value="CYCLOPROPANE-FATTY-ACYL-PHOSPHOLIPID SYNTHASE"/>
    <property type="match status" value="1"/>
</dbReference>
<evidence type="ECO:0000256" key="5">
    <source>
        <dbReference type="ARBA" id="ARBA00023098"/>
    </source>
</evidence>
<evidence type="ECO:0000256" key="3">
    <source>
        <dbReference type="ARBA" id="ARBA00022679"/>
    </source>
</evidence>
<dbReference type="OrthoDB" id="597202at2"/>
<reference evidence="7 8" key="1">
    <citation type="submission" date="2014-10" db="EMBL/GenBank/DDBJ databases">
        <title>Pedobacter Kyungheensis.</title>
        <authorList>
            <person name="Anderson B.M."/>
            <person name="Newman J.D."/>
        </authorList>
    </citation>
    <scope>NUCLEOTIDE SEQUENCE [LARGE SCALE GENOMIC DNA]</scope>
    <source>
        <strain evidence="7 8">KACC 16221</strain>
    </source>
</reference>
<dbReference type="SUPFAM" id="SSF53335">
    <property type="entry name" value="S-adenosyl-L-methionine-dependent methyltransferases"/>
    <property type="match status" value="1"/>
</dbReference>
<evidence type="ECO:0000256" key="1">
    <source>
        <dbReference type="ARBA" id="ARBA00010815"/>
    </source>
</evidence>
<dbReference type="Proteomes" id="UP000031246">
    <property type="component" value="Unassembled WGS sequence"/>
</dbReference>